<evidence type="ECO:0000313" key="3">
    <source>
        <dbReference type="Proteomes" id="UP000637628"/>
    </source>
</evidence>
<dbReference type="PANTHER" id="PTHR33428">
    <property type="entry name" value="CHLOROPHYLLASE-2, CHLOROPLASTIC"/>
    <property type="match status" value="1"/>
</dbReference>
<dbReference type="Pfam" id="PF07224">
    <property type="entry name" value="Chlorophyllase"/>
    <property type="match status" value="1"/>
</dbReference>
<dbReference type="SUPFAM" id="SSF53474">
    <property type="entry name" value="alpha/beta-Hydrolases"/>
    <property type="match status" value="1"/>
</dbReference>
<dbReference type="InterPro" id="IPR017395">
    <property type="entry name" value="Chlorophyllase-like"/>
</dbReference>
<dbReference type="RefSeq" id="WP_203731576.1">
    <property type="nucleotide sequence ID" value="NZ_BAAATX010000011.1"/>
</dbReference>
<dbReference type="EMBL" id="BOML01000048">
    <property type="protein sequence ID" value="GIE04665.1"/>
    <property type="molecule type" value="Genomic_DNA"/>
</dbReference>
<keyword evidence="3" id="KW-1185">Reference proteome</keyword>
<sequence>MALRLNRRGAALAAAGALLAGVLVSPGSASAATVYGSTSSFGTTINGDPADVYYPATTASHKDWPVVLLLQGANVDKGFYAAFARKVASYGFVVTVPDHTRTVSDATGLYADALEANWTADWADDEDARSGSPLKGQIDSGKLLLAGHSFGGAAGLGVSTGLSIVPFTDSIAIAPSELKAAAFYGTNNAVPGTSLVLPVLNNVPVALIQGSVDGIGSPADSLTTYYLLAGTPKLFVSVTGANHYGITDSQNPAGAIPDSSAQTLSQSVSVETIGRWTAQFLLAQLGDSAAKAYVYGGGDPADTDVETKYWK</sequence>
<evidence type="ECO:0000256" key="1">
    <source>
        <dbReference type="SAM" id="SignalP"/>
    </source>
</evidence>
<dbReference type="InterPro" id="IPR029058">
    <property type="entry name" value="AB_hydrolase_fold"/>
</dbReference>
<name>A0ABQ3Z4A5_9ACTN</name>
<protein>
    <recommendedName>
        <fullName evidence="4">Chlorophyllase</fullName>
    </recommendedName>
</protein>
<dbReference type="PANTHER" id="PTHR33428:SF14">
    <property type="entry name" value="CARBOXYLESTERASE TYPE B DOMAIN-CONTAINING PROTEIN"/>
    <property type="match status" value="1"/>
</dbReference>
<keyword evidence="1" id="KW-0732">Signal</keyword>
<proteinExistence type="predicted"/>
<evidence type="ECO:0000313" key="2">
    <source>
        <dbReference type="EMBL" id="GIE04665.1"/>
    </source>
</evidence>
<feature type="signal peptide" evidence="1">
    <location>
        <begin position="1"/>
        <end position="31"/>
    </location>
</feature>
<reference evidence="2 3" key="1">
    <citation type="submission" date="2021-01" db="EMBL/GenBank/DDBJ databases">
        <title>Whole genome shotgun sequence of Actinoplanes durhamensis NBRC 14914.</title>
        <authorList>
            <person name="Komaki H."/>
            <person name="Tamura T."/>
        </authorList>
    </citation>
    <scope>NUCLEOTIDE SEQUENCE [LARGE SCALE GENOMIC DNA]</scope>
    <source>
        <strain evidence="2 3">NBRC 14914</strain>
    </source>
</reference>
<comment type="caution">
    <text evidence="2">The sequence shown here is derived from an EMBL/GenBank/DDBJ whole genome shotgun (WGS) entry which is preliminary data.</text>
</comment>
<dbReference type="Gene3D" id="3.40.50.1820">
    <property type="entry name" value="alpha/beta hydrolase"/>
    <property type="match status" value="1"/>
</dbReference>
<organism evidence="2 3">
    <name type="scientific">Paractinoplanes durhamensis</name>
    <dbReference type="NCBI Taxonomy" id="113563"/>
    <lineage>
        <taxon>Bacteria</taxon>
        <taxon>Bacillati</taxon>
        <taxon>Actinomycetota</taxon>
        <taxon>Actinomycetes</taxon>
        <taxon>Micromonosporales</taxon>
        <taxon>Micromonosporaceae</taxon>
        <taxon>Paractinoplanes</taxon>
    </lineage>
</organism>
<gene>
    <name evidence="2" type="ORF">Adu01nite_60150</name>
</gene>
<evidence type="ECO:0008006" key="4">
    <source>
        <dbReference type="Google" id="ProtNLM"/>
    </source>
</evidence>
<dbReference type="Proteomes" id="UP000637628">
    <property type="component" value="Unassembled WGS sequence"/>
</dbReference>
<accession>A0ABQ3Z4A5</accession>
<feature type="chain" id="PRO_5046224007" description="Chlorophyllase" evidence="1">
    <location>
        <begin position="32"/>
        <end position="311"/>
    </location>
</feature>